<keyword evidence="8" id="KW-1185">Reference proteome</keyword>
<dbReference type="SUPFAM" id="SSF52540">
    <property type="entry name" value="P-loop containing nucleoside triphosphate hydrolases"/>
    <property type="match status" value="1"/>
</dbReference>
<dbReference type="Gene3D" id="3.40.50.300">
    <property type="entry name" value="P-loop containing nucleotide triphosphate hydrolases"/>
    <property type="match status" value="2"/>
</dbReference>
<comment type="caution">
    <text evidence="7">The sequence shown here is derived from an EMBL/GenBank/DDBJ whole genome shotgun (WGS) entry which is preliminary data.</text>
</comment>
<dbReference type="PANTHER" id="PTHR45916">
    <property type="entry name" value="STRUCTURAL MAINTENANCE OF CHROMOSOMES PROTEIN 5"/>
    <property type="match status" value="1"/>
</dbReference>
<evidence type="ECO:0000256" key="3">
    <source>
        <dbReference type="ARBA" id="ARBA00023054"/>
    </source>
</evidence>
<feature type="domain" description="RecF/RecN/SMC N-terminal" evidence="6">
    <location>
        <begin position="66"/>
        <end position="1059"/>
    </location>
</feature>
<feature type="coiled-coil region" evidence="4">
    <location>
        <begin position="898"/>
        <end position="928"/>
    </location>
</feature>
<organism evidence="7 8">
    <name type="scientific">Linnemannia gamsii</name>
    <dbReference type="NCBI Taxonomy" id="64522"/>
    <lineage>
        <taxon>Eukaryota</taxon>
        <taxon>Fungi</taxon>
        <taxon>Fungi incertae sedis</taxon>
        <taxon>Mucoromycota</taxon>
        <taxon>Mortierellomycotina</taxon>
        <taxon>Mortierellomycetes</taxon>
        <taxon>Mortierellales</taxon>
        <taxon>Mortierellaceae</taxon>
        <taxon>Linnemannia</taxon>
    </lineage>
</organism>
<evidence type="ECO:0000313" key="8">
    <source>
        <dbReference type="Proteomes" id="UP001194696"/>
    </source>
</evidence>
<reference evidence="7 8" key="1">
    <citation type="journal article" date="2020" name="Fungal Divers.">
        <title>Resolving the Mortierellaceae phylogeny through synthesis of multi-gene phylogenetics and phylogenomics.</title>
        <authorList>
            <person name="Vandepol N."/>
            <person name="Liber J."/>
            <person name="Desiro A."/>
            <person name="Na H."/>
            <person name="Kennedy M."/>
            <person name="Barry K."/>
            <person name="Grigoriev I.V."/>
            <person name="Miller A.N."/>
            <person name="O'Donnell K."/>
            <person name="Stajich J.E."/>
            <person name="Bonito G."/>
        </authorList>
    </citation>
    <scope>NUCLEOTIDE SEQUENCE [LARGE SCALE GENOMIC DNA]</scope>
    <source>
        <strain evidence="7 8">AD045</strain>
    </source>
</reference>
<name>A0ABQ7K794_9FUNG</name>
<evidence type="ECO:0000259" key="6">
    <source>
        <dbReference type="Pfam" id="PF02463"/>
    </source>
</evidence>
<gene>
    <name evidence="7" type="primary">SMC5</name>
    <name evidence="7" type="ORF">BGZ96_003740</name>
</gene>
<sequence>MDPRAKGEGSSSKRRRNDAEDAQQEASQSYSQNQSQSQSHVVSRNRIHSALHGIPDKTEYQHGSILRVSMKSFVTYESCTFSPGPNLNMIIGPNGTGKSTIVCALALGLGWNTNLLGRAKDISEFVKHGSDKGWIEIVLCNKNGSNVTIKRNINKNNNHSIWKINGENKTQKEVAAKVQSFNIQVDNLCQFLPQDRVSEFAQMSPQELLKETERAIGGEEMLNAHQKMVELWNEYKIAAASVKGDLDAIASNERQNGIIEKDVIRFQQRAAVLRRVRFIDIWILYAKYGLAKEEYDRLKGERRHLFLRFKAMEGASGPMQEKKLQAEEHEKNLQDQKNKLDQLYQRAVRTLKAKGAEIETTEGQGEELRNDQERLRIKGQTREKLIANTRRKLAACKEIVDGAPSEDGINTEKAEVDQQLRALFEESRETKDTIATLQSQQASIVDDCRKLNAEIIQKRKTIDELEDTKNRKLQALKNVDNDVYEATMWLRENRGLFKHHVYDPICLEINIKNKKYADAVESNIRNHLRTFVCQTRGDYDIFTAEYLDRMKKRVNIMAPDERSLDMEQYQPPMSHQELRDWGFQSYILDEVEGPPTVMAVLCAKAGIHQIPLSDRKDLDSKAIRDSGRFKKYATLTNVFNLATSRHTKEVLETSSQIRPAQILTASFDPVQREKLGKRVDELRGVLNEREGNIKNLHAEESRFRKVFAEFSEKEGALRRRKEDLTSTLRRIHKQKIELDNAKKELQRKLDEPSSEAEEARIQELLKRLATKRCKLAVEYVELMKENQRLVTRVTLSTLSRLQAHAVAKAMNDEWSAAQEELERAEADYTAANDAYEKVKDEARVLLDQAKTEYATLQPEDLDEFKSIGTGISLMALEDMLAGEQAKVALHYQTHPSVIEKYERRLEEIKAAKKTVEAKEKRLKKIEADIAAIRGPWYSKISQLVNDISESFSASFQKIGCAGEIKLGEQEDYDKWSIDILVKFRDSEKLQKLTGQRQSGGERSVSTIMYLMAMQSLSKVSFRVVDEINQGMDPRNERLVHSQLVEKACKPNTAQYFLITPKLLPNLEYHERMKVLCIYNGEWLEEGVMKWNKYIDNQQRAKKQRL</sequence>
<feature type="coiled-coil region" evidence="4">
    <location>
        <begin position="420"/>
        <end position="482"/>
    </location>
</feature>
<comment type="similarity">
    <text evidence="1">Belongs to the SMC family. SMC5 subfamily.</text>
</comment>
<accession>A0ABQ7K794</accession>
<dbReference type="EMBL" id="JAAAIM010000183">
    <property type="protein sequence ID" value="KAG0292760.1"/>
    <property type="molecule type" value="Genomic_DNA"/>
</dbReference>
<keyword evidence="3 4" id="KW-0175">Coiled coil</keyword>
<feature type="coiled-coil region" evidence="4">
    <location>
        <begin position="319"/>
        <end position="378"/>
    </location>
</feature>
<dbReference type="InterPro" id="IPR003395">
    <property type="entry name" value="RecF/RecN/SMC_N"/>
</dbReference>
<evidence type="ECO:0000256" key="2">
    <source>
        <dbReference type="ARBA" id="ARBA00018687"/>
    </source>
</evidence>
<dbReference type="InterPro" id="IPR027417">
    <property type="entry name" value="P-loop_NTPase"/>
</dbReference>
<proteinExistence type="inferred from homology"/>
<dbReference type="Pfam" id="PF02463">
    <property type="entry name" value="SMC_N"/>
    <property type="match status" value="1"/>
</dbReference>
<dbReference type="PANTHER" id="PTHR45916:SF1">
    <property type="entry name" value="STRUCTURAL MAINTENANCE OF CHROMOSOMES PROTEIN 5"/>
    <property type="match status" value="1"/>
</dbReference>
<evidence type="ECO:0000313" key="7">
    <source>
        <dbReference type="EMBL" id="KAG0292760.1"/>
    </source>
</evidence>
<feature type="coiled-coil region" evidence="4">
    <location>
        <begin position="807"/>
        <end position="852"/>
    </location>
</feature>
<dbReference type="Proteomes" id="UP001194696">
    <property type="component" value="Unassembled WGS sequence"/>
</dbReference>
<feature type="compositionally biased region" description="Low complexity" evidence="5">
    <location>
        <begin position="24"/>
        <end position="39"/>
    </location>
</feature>
<evidence type="ECO:0000256" key="5">
    <source>
        <dbReference type="SAM" id="MobiDB-lite"/>
    </source>
</evidence>
<protein>
    <recommendedName>
        <fullName evidence="2">Structural maintenance of chromosomes protein 5</fullName>
    </recommendedName>
</protein>
<feature type="coiled-coil region" evidence="4">
    <location>
        <begin position="724"/>
        <end position="762"/>
    </location>
</feature>
<feature type="region of interest" description="Disordered" evidence="5">
    <location>
        <begin position="1"/>
        <end position="45"/>
    </location>
</feature>
<evidence type="ECO:0000256" key="4">
    <source>
        <dbReference type="SAM" id="Coils"/>
    </source>
</evidence>
<evidence type="ECO:0000256" key="1">
    <source>
        <dbReference type="ARBA" id="ARBA00010171"/>
    </source>
</evidence>